<dbReference type="EMBL" id="CP009526">
    <property type="protein sequence ID" value="AKB51662.1"/>
    <property type="molecule type" value="Genomic_DNA"/>
</dbReference>
<feature type="domain" description="N-acetyltransferase" evidence="3">
    <location>
        <begin position="166"/>
        <end position="312"/>
    </location>
</feature>
<dbReference type="AlphaFoldDB" id="A0A0E3QNH6"/>
<dbReference type="PROSITE" id="PS51186">
    <property type="entry name" value="GNAT"/>
    <property type="match status" value="1"/>
</dbReference>
<dbReference type="Gene3D" id="3.40.630.30">
    <property type="match status" value="1"/>
</dbReference>
<dbReference type="Pfam" id="PF00583">
    <property type="entry name" value="Acetyltransf_1"/>
    <property type="match status" value="1"/>
</dbReference>
<evidence type="ECO:0000313" key="4">
    <source>
        <dbReference type="EMBL" id="AKB51662.1"/>
    </source>
</evidence>
<reference evidence="4 5" key="1">
    <citation type="submission" date="2014-07" db="EMBL/GenBank/DDBJ databases">
        <title>Methanogenic archaea and the global carbon cycle.</title>
        <authorList>
            <person name="Henriksen J.R."/>
            <person name="Luke J."/>
            <person name="Reinhart S."/>
            <person name="Benedict M.N."/>
            <person name="Youngblut N.D."/>
            <person name="Metcalf M.E."/>
            <person name="Whitaker R.J."/>
            <person name="Metcalf W.W."/>
        </authorList>
    </citation>
    <scope>NUCLEOTIDE SEQUENCE [LARGE SCALE GENOMIC DNA]</scope>
    <source>
        <strain evidence="4 5">Wiesmoor</strain>
    </source>
</reference>
<dbReference type="GO" id="GO:0008080">
    <property type="term" value="F:N-acetyltransferase activity"/>
    <property type="evidence" value="ECO:0007669"/>
    <property type="project" value="InterPro"/>
</dbReference>
<dbReference type="PATRIC" id="fig|1434109.4.peg.3110"/>
<dbReference type="Proteomes" id="UP000033038">
    <property type="component" value="Chromosome"/>
</dbReference>
<keyword evidence="1" id="KW-0808">Transferase</keyword>
<evidence type="ECO:0000313" key="5">
    <source>
        <dbReference type="Proteomes" id="UP000033038"/>
    </source>
</evidence>
<proteinExistence type="predicted"/>
<evidence type="ECO:0000256" key="1">
    <source>
        <dbReference type="ARBA" id="ARBA00022679"/>
    </source>
</evidence>
<sequence>MKLEIQLDQLNEKYVNAAADLVMSAYIEEKTAIPFLPYEEEQLYFLRKLIKNLFNNGTGIVAVRSEELIGFIAGFEVEELFGKYKGIYSPLYGHGGKKEYRGILYQELYMHVAEKWVKNACFTHALTFFAHDTETIDLWFWQGFGLRCVDSICESKKIPGNNPSNIIIKKANELDIPALANIHRQHNMYYRNSPIFMPRINEDPVQDLTDWLKKVNHHLWAAYQDEKPLGYMRIQPNAETFVSEHKDIMNITGAYVMESERKAGIGTMLLGAIQEWLLKNGYTLCGVDFESINITGSRFWNKHFIPYTYSVVRRIDERIST</sequence>
<dbReference type="HOGENOM" id="CLU_068634_0_0_2"/>
<protein>
    <recommendedName>
        <fullName evidence="3">N-acetyltransferase domain-containing protein</fullName>
    </recommendedName>
</protein>
<dbReference type="InterPro" id="IPR045039">
    <property type="entry name" value="NSI-like"/>
</dbReference>
<dbReference type="SUPFAM" id="SSF55729">
    <property type="entry name" value="Acyl-CoA N-acyltransferases (Nat)"/>
    <property type="match status" value="1"/>
</dbReference>
<name>A0A0E3QNH6_METBA</name>
<dbReference type="CDD" id="cd04301">
    <property type="entry name" value="NAT_SF"/>
    <property type="match status" value="1"/>
</dbReference>
<dbReference type="GO" id="GO:0005737">
    <property type="term" value="C:cytoplasm"/>
    <property type="evidence" value="ECO:0007669"/>
    <property type="project" value="TreeGrafter"/>
</dbReference>
<organism evidence="4 5">
    <name type="scientific">Methanosarcina barkeri str. Wiesmoor</name>
    <dbReference type="NCBI Taxonomy" id="1434109"/>
    <lineage>
        <taxon>Archaea</taxon>
        <taxon>Methanobacteriati</taxon>
        <taxon>Methanobacteriota</taxon>
        <taxon>Stenosarchaea group</taxon>
        <taxon>Methanomicrobia</taxon>
        <taxon>Methanosarcinales</taxon>
        <taxon>Methanosarcinaceae</taxon>
        <taxon>Methanosarcina</taxon>
    </lineage>
</organism>
<dbReference type="RefSeq" id="WP_011307305.1">
    <property type="nucleotide sequence ID" value="NZ_CP009526.1"/>
</dbReference>
<keyword evidence="2" id="KW-0012">Acyltransferase</keyword>
<dbReference type="InterPro" id="IPR000182">
    <property type="entry name" value="GNAT_dom"/>
</dbReference>
<evidence type="ECO:0000256" key="2">
    <source>
        <dbReference type="ARBA" id="ARBA00023315"/>
    </source>
</evidence>
<dbReference type="KEGG" id="mbw:MSBRW_2409"/>
<dbReference type="InterPro" id="IPR016181">
    <property type="entry name" value="Acyl_CoA_acyltransferase"/>
</dbReference>
<dbReference type="PANTHER" id="PTHR43626">
    <property type="entry name" value="ACYL-COA N-ACYLTRANSFERASE"/>
    <property type="match status" value="1"/>
</dbReference>
<dbReference type="GeneID" id="24823955"/>
<accession>A0A0E3QNH6</accession>
<evidence type="ECO:0000259" key="3">
    <source>
        <dbReference type="PROSITE" id="PS51186"/>
    </source>
</evidence>
<gene>
    <name evidence="4" type="ORF">MSBRW_2409</name>
</gene>
<dbReference type="PANTHER" id="PTHR43626:SF4">
    <property type="entry name" value="GCN5-RELATED N-ACETYLTRANSFERASE 2, CHLOROPLASTIC"/>
    <property type="match status" value="1"/>
</dbReference>